<dbReference type="EMBL" id="OX460345">
    <property type="protein sequence ID" value="CAI9173748.1"/>
    <property type="molecule type" value="Genomic_DNA"/>
</dbReference>
<evidence type="ECO:0000313" key="2">
    <source>
        <dbReference type="Proteomes" id="UP001176941"/>
    </source>
</evidence>
<organism evidence="1 2">
    <name type="scientific">Rangifer tarandus platyrhynchus</name>
    <name type="common">Svalbard reindeer</name>
    <dbReference type="NCBI Taxonomy" id="3082113"/>
    <lineage>
        <taxon>Eukaryota</taxon>
        <taxon>Metazoa</taxon>
        <taxon>Chordata</taxon>
        <taxon>Craniata</taxon>
        <taxon>Vertebrata</taxon>
        <taxon>Euteleostomi</taxon>
        <taxon>Mammalia</taxon>
        <taxon>Eutheria</taxon>
        <taxon>Laurasiatheria</taxon>
        <taxon>Artiodactyla</taxon>
        <taxon>Ruminantia</taxon>
        <taxon>Pecora</taxon>
        <taxon>Cervidae</taxon>
        <taxon>Odocoileinae</taxon>
        <taxon>Rangifer</taxon>
    </lineage>
</organism>
<evidence type="ECO:0000313" key="1">
    <source>
        <dbReference type="EMBL" id="CAI9173748.1"/>
    </source>
</evidence>
<dbReference type="Proteomes" id="UP001176941">
    <property type="component" value="Chromosome 34"/>
</dbReference>
<protein>
    <submittedName>
        <fullName evidence="1">Uncharacterized protein</fullName>
    </submittedName>
</protein>
<keyword evidence="2" id="KW-1185">Reference proteome</keyword>
<proteinExistence type="predicted"/>
<sequence length="117" mass="13375">MEKGAWRATIHGVAKSQMQLSFNAFKEHEEMEGYIVQATPSVPAFRRCGCGKRPVNLPSCYSYFWPVCVCERERERDYIVLLLNNAARKTQISYSAGPQTDKQSFISALEEASLYWT</sequence>
<accession>A0ABN8ZMA2</accession>
<gene>
    <name evidence="1" type="ORF">MRATA1EN1_LOCUS22710</name>
</gene>
<name>A0ABN8ZMA2_RANTA</name>
<reference evidence="1" key="1">
    <citation type="submission" date="2023-04" db="EMBL/GenBank/DDBJ databases">
        <authorList>
            <consortium name="ELIXIR-Norway"/>
        </authorList>
    </citation>
    <scope>NUCLEOTIDE SEQUENCE [LARGE SCALE GENOMIC DNA]</scope>
</reference>